<dbReference type="InterPro" id="IPR035985">
    <property type="entry name" value="Ubiquitin-activating_enz"/>
</dbReference>
<dbReference type="Pfam" id="PF00899">
    <property type="entry name" value="ThiF"/>
    <property type="match status" value="1"/>
</dbReference>
<dbReference type="InterPro" id="IPR022291">
    <property type="entry name" value="Bacteriocin_synth_cyclodeHase"/>
</dbReference>
<gene>
    <name evidence="2" type="ORF">NCTC9836_00796</name>
</gene>
<dbReference type="AlphaFoldDB" id="A0A381J5K5"/>
<dbReference type="InterPro" id="IPR000594">
    <property type="entry name" value="ThiF_NAD_FAD-bd"/>
</dbReference>
<protein>
    <submittedName>
        <fullName evidence="2">Bacteriocin biosynthesis cyclodehydratase, SagC family</fullName>
    </submittedName>
</protein>
<proteinExistence type="predicted"/>
<dbReference type="EMBL" id="UFWZ01000001">
    <property type="protein sequence ID" value="SUY46500.1"/>
    <property type="molecule type" value="Genomic_DNA"/>
</dbReference>
<evidence type="ECO:0000313" key="2">
    <source>
        <dbReference type="EMBL" id="SUY46500.1"/>
    </source>
</evidence>
<reference evidence="2 3" key="1">
    <citation type="submission" date="2018-06" db="EMBL/GenBank/DDBJ databases">
        <authorList>
            <consortium name="Pathogen Informatics"/>
            <person name="Doyle S."/>
        </authorList>
    </citation>
    <scope>NUCLEOTIDE SEQUENCE [LARGE SCALE GENOMIC DNA]</scope>
    <source>
        <strain evidence="2 3">NCTC9836</strain>
    </source>
</reference>
<dbReference type="SUPFAM" id="SSF69572">
    <property type="entry name" value="Activating enzymes of the ubiquitin-like proteins"/>
    <property type="match status" value="1"/>
</dbReference>
<dbReference type="Proteomes" id="UP000254664">
    <property type="component" value="Unassembled WGS sequence"/>
</dbReference>
<accession>A0A381J5K5</accession>
<dbReference type="NCBIfam" id="TIGR03882">
    <property type="entry name" value="cyclo_dehyd_2"/>
    <property type="match status" value="1"/>
</dbReference>
<feature type="domain" description="THIF-type NAD/FAD binding fold" evidence="1">
    <location>
        <begin position="169"/>
        <end position="331"/>
    </location>
</feature>
<evidence type="ECO:0000313" key="3">
    <source>
        <dbReference type="Proteomes" id="UP000254664"/>
    </source>
</evidence>
<keyword evidence="3" id="KW-1185">Reference proteome</keyword>
<organism evidence="2 3">
    <name type="scientific">Clostridium putrefaciens</name>
    <dbReference type="NCBI Taxonomy" id="99675"/>
    <lineage>
        <taxon>Bacteria</taxon>
        <taxon>Bacillati</taxon>
        <taxon>Bacillota</taxon>
        <taxon>Clostridia</taxon>
        <taxon>Eubacteriales</taxon>
        <taxon>Clostridiaceae</taxon>
        <taxon>Clostridium</taxon>
    </lineage>
</organism>
<name>A0A381J5K5_9CLOT</name>
<dbReference type="Gene3D" id="3.40.50.720">
    <property type="entry name" value="NAD(P)-binding Rossmann-like Domain"/>
    <property type="match status" value="1"/>
</dbReference>
<sequence>MDIERYIFDVSNYISFIDSSKVVIKATTKRFQVKGDNISTAIRDIIDYFTSPISISEVVLLLKDRYSENSLKSLISLLIDKKVLIDESYSEHLKMYSRDYLEKIRYYSIGEKTLESLVDELNSMNIGIIGHKQFIDCLLYELLNGGLFLNFNLGVTDRIDSLNTYKEEPTASITYFPNITEAKCLDDFVEKSDFIIVSSNYRDHYLYNRVNEACLKRNKEWVRIMIDGNYSEIGPLFIPDITSCYSCLNIREVSNMTEDMYVFDDLDKNSKIHEEQRNIQIGLYSIYHFNHLVSGIACSEIMKYFTGIDCNLLSQVVRINSDDYEVQKEKIFRYHSCPTCSERR</sequence>
<dbReference type="GO" id="GO:0008641">
    <property type="term" value="F:ubiquitin-like modifier activating enzyme activity"/>
    <property type="evidence" value="ECO:0007669"/>
    <property type="project" value="InterPro"/>
</dbReference>
<evidence type="ECO:0000259" key="1">
    <source>
        <dbReference type="Pfam" id="PF00899"/>
    </source>
</evidence>